<feature type="transmembrane region" description="Helical" evidence="6">
    <location>
        <begin position="189"/>
        <end position="208"/>
    </location>
</feature>
<organism evidence="7 8">
    <name type="scientific">Oleomonas cavernae</name>
    <dbReference type="NCBI Taxonomy" id="2320859"/>
    <lineage>
        <taxon>Bacteria</taxon>
        <taxon>Pseudomonadati</taxon>
        <taxon>Pseudomonadota</taxon>
        <taxon>Alphaproteobacteria</taxon>
        <taxon>Acetobacterales</taxon>
        <taxon>Acetobacteraceae</taxon>
        <taxon>Oleomonas</taxon>
    </lineage>
</organism>
<keyword evidence="5 6" id="KW-0472">Membrane</keyword>
<keyword evidence="2" id="KW-1003">Cell membrane</keyword>
<dbReference type="Pfam" id="PF02653">
    <property type="entry name" value="BPD_transp_2"/>
    <property type="match status" value="1"/>
</dbReference>
<feature type="transmembrane region" description="Helical" evidence="6">
    <location>
        <begin position="240"/>
        <end position="258"/>
    </location>
</feature>
<dbReference type="InterPro" id="IPR001851">
    <property type="entry name" value="ABC_transp_permease"/>
</dbReference>
<evidence type="ECO:0000313" key="7">
    <source>
        <dbReference type="EMBL" id="RJF87730.1"/>
    </source>
</evidence>
<sequence length="308" mass="32001">MTEFLVSWLASTPTFAIPIMIACVGLIVSERAGVLNLGAEGLMAVGAMMAVMVTLRSGHPWAGIIAGVGAGMGLSLLFGLAVVVLRADQILAGLATVAMGAGLSGLIGRDYVHETVPGLDKITVPGLSDLPVVGPILFNQDPLAYFAVGLALAAWWLLMRTRFGLRLRAVGEDPAAADVAGVDVQMMQLGAVLASGAACGLAGAYLSVVASQVWVENMVAGRGWIAIGLVIFARWNPSRAILGALVFGGADALLPRLLATGADVPSYLMMMLPYALTILVLALPALFKVGRGAEPENLGKPYLRQDRR</sequence>
<dbReference type="AlphaFoldDB" id="A0A418WCL6"/>
<dbReference type="RefSeq" id="WP_119778367.1">
    <property type="nucleotide sequence ID" value="NZ_QYUK01000011.1"/>
</dbReference>
<evidence type="ECO:0000256" key="5">
    <source>
        <dbReference type="ARBA" id="ARBA00023136"/>
    </source>
</evidence>
<feature type="transmembrane region" description="Helical" evidence="6">
    <location>
        <begin position="90"/>
        <end position="108"/>
    </location>
</feature>
<keyword evidence="4 6" id="KW-1133">Transmembrane helix</keyword>
<dbReference type="PANTHER" id="PTHR43370:SF2">
    <property type="entry name" value="ABC TRANSPORTER PERMEASE PROTEIN"/>
    <property type="match status" value="1"/>
</dbReference>
<feature type="transmembrane region" description="Helical" evidence="6">
    <location>
        <begin position="6"/>
        <end position="27"/>
    </location>
</feature>
<evidence type="ECO:0000256" key="1">
    <source>
        <dbReference type="ARBA" id="ARBA00004651"/>
    </source>
</evidence>
<dbReference type="EMBL" id="QYUK01000011">
    <property type="protein sequence ID" value="RJF87730.1"/>
    <property type="molecule type" value="Genomic_DNA"/>
</dbReference>
<evidence type="ECO:0000256" key="4">
    <source>
        <dbReference type="ARBA" id="ARBA00022989"/>
    </source>
</evidence>
<evidence type="ECO:0000256" key="3">
    <source>
        <dbReference type="ARBA" id="ARBA00022692"/>
    </source>
</evidence>
<dbReference type="GO" id="GO:0005886">
    <property type="term" value="C:plasma membrane"/>
    <property type="evidence" value="ECO:0007669"/>
    <property type="project" value="UniProtKB-SubCell"/>
</dbReference>
<feature type="transmembrane region" description="Helical" evidence="6">
    <location>
        <begin position="264"/>
        <end position="287"/>
    </location>
</feature>
<dbReference type="Proteomes" id="UP000284605">
    <property type="component" value="Unassembled WGS sequence"/>
</dbReference>
<dbReference type="GO" id="GO:0022857">
    <property type="term" value="F:transmembrane transporter activity"/>
    <property type="evidence" value="ECO:0007669"/>
    <property type="project" value="InterPro"/>
</dbReference>
<gene>
    <name evidence="7" type="ORF">D3874_12430</name>
</gene>
<comment type="subcellular location">
    <subcellularLocation>
        <location evidence="1">Cell membrane</location>
        <topology evidence="1">Multi-pass membrane protein</topology>
    </subcellularLocation>
</comment>
<keyword evidence="8" id="KW-1185">Reference proteome</keyword>
<name>A0A418WCL6_9PROT</name>
<feature type="transmembrane region" description="Helical" evidence="6">
    <location>
        <begin position="34"/>
        <end position="55"/>
    </location>
</feature>
<evidence type="ECO:0000313" key="8">
    <source>
        <dbReference type="Proteomes" id="UP000284605"/>
    </source>
</evidence>
<feature type="transmembrane region" description="Helical" evidence="6">
    <location>
        <begin position="214"/>
        <end position="233"/>
    </location>
</feature>
<keyword evidence="3 6" id="KW-0812">Transmembrane</keyword>
<evidence type="ECO:0000256" key="2">
    <source>
        <dbReference type="ARBA" id="ARBA00022475"/>
    </source>
</evidence>
<comment type="caution">
    <text evidence="7">The sequence shown here is derived from an EMBL/GenBank/DDBJ whole genome shotgun (WGS) entry which is preliminary data.</text>
</comment>
<feature type="transmembrane region" description="Helical" evidence="6">
    <location>
        <begin position="142"/>
        <end position="158"/>
    </location>
</feature>
<reference evidence="7 8" key="1">
    <citation type="submission" date="2018-09" db="EMBL/GenBank/DDBJ databases">
        <authorList>
            <person name="Zhu H."/>
        </authorList>
    </citation>
    <scope>NUCLEOTIDE SEQUENCE [LARGE SCALE GENOMIC DNA]</scope>
    <source>
        <strain evidence="7 8">K1W22B-8</strain>
    </source>
</reference>
<evidence type="ECO:0000256" key="6">
    <source>
        <dbReference type="SAM" id="Phobius"/>
    </source>
</evidence>
<proteinExistence type="predicted"/>
<protein>
    <submittedName>
        <fullName evidence="7">ABC transporter permease</fullName>
    </submittedName>
</protein>
<dbReference type="OrthoDB" id="9792579at2"/>
<feature type="transmembrane region" description="Helical" evidence="6">
    <location>
        <begin position="61"/>
        <end position="83"/>
    </location>
</feature>
<accession>A0A418WCL6</accession>
<dbReference type="CDD" id="cd06580">
    <property type="entry name" value="TM_PBP1_transp_TpRbsC_like"/>
    <property type="match status" value="1"/>
</dbReference>
<dbReference type="PANTHER" id="PTHR43370">
    <property type="entry name" value="SUGAR ABC TRANSPORTER INTEGRAL MEMBRANE PROTEIN-RELATED"/>
    <property type="match status" value="1"/>
</dbReference>